<dbReference type="AlphaFoldDB" id="A0A4V3CZ04"/>
<gene>
    <name evidence="1" type="ORF">EV186_104150</name>
</gene>
<sequence>MVDAAESAKDTVQVLTESAAVHIGRIATIITGAVREIAREAGDWATEVFEMREAAKKAQADDPTIIDGELD</sequence>
<comment type="caution">
    <text evidence="1">The sequence shown here is derived from an EMBL/GenBank/DDBJ whole genome shotgun (WGS) entry which is preliminary data.</text>
</comment>
<organism evidence="1 2">
    <name type="scientific">Labedaea rhizosphaerae</name>
    <dbReference type="NCBI Taxonomy" id="598644"/>
    <lineage>
        <taxon>Bacteria</taxon>
        <taxon>Bacillati</taxon>
        <taxon>Actinomycetota</taxon>
        <taxon>Actinomycetes</taxon>
        <taxon>Pseudonocardiales</taxon>
        <taxon>Pseudonocardiaceae</taxon>
        <taxon>Labedaea</taxon>
    </lineage>
</organism>
<accession>A0A4V3CZ04</accession>
<keyword evidence="2" id="KW-1185">Reference proteome</keyword>
<dbReference type="EMBL" id="SNXZ01000004">
    <property type="protein sequence ID" value="TDP96168.1"/>
    <property type="molecule type" value="Genomic_DNA"/>
</dbReference>
<evidence type="ECO:0000313" key="2">
    <source>
        <dbReference type="Proteomes" id="UP000295444"/>
    </source>
</evidence>
<dbReference type="Proteomes" id="UP000295444">
    <property type="component" value="Unassembled WGS sequence"/>
</dbReference>
<reference evidence="1 2" key="1">
    <citation type="submission" date="2019-03" db="EMBL/GenBank/DDBJ databases">
        <title>Genomic Encyclopedia of Type Strains, Phase IV (KMG-IV): sequencing the most valuable type-strain genomes for metagenomic binning, comparative biology and taxonomic classification.</title>
        <authorList>
            <person name="Goeker M."/>
        </authorList>
    </citation>
    <scope>NUCLEOTIDE SEQUENCE [LARGE SCALE GENOMIC DNA]</scope>
    <source>
        <strain evidence="1 2">DSM 45361</strain>
    </source>
</reference>
<name>A0A4V3CZ04_LABRH</name>
<protein>
    <submittedName>
        <fullName evidence="1">Uncharacterized protein</fullName>
    </submittedName>
</protein>
<evidence type="ECO:0000313" key="1">
    <source>
        <dbReference type="EMBL" id="TDP96168.1"/>
    </source>
</evidence>
<dbReference type="RefSeq" id="WP_133851555.1">
    <property type="nucleotide sequence ID" value="NZ_SNXZ01000004.1"/>
</dbReference>
<dbReference type="OrthoDB" id="4774779at2"/>
<proteinExistence type="predicted"/>